<gene>
    <name evidence="2" type="ORF">VitviT2T_024528</name>
</gene>
<accession>A0ABY9DGS2</accession>
<dbReference type="InterPro" id="IPR025724">
    <property type="entry name" value="GAG-pre-integrase_dom"/>
</dbReference>
<protein>
    <recommendedName>
        <fullName evidence="1">GAG-pre-integrase domain-containing protein</fullName>
    </recommendedName>
</protein>
<dbReference type="Pfam" id="PF13976">
    <property type="entry name" value="gag_pre-integrs"/>
    <property type="match status" value="1"/>
</dbReference>
<feature type="domain" description="GAG-pre-integrase" evidence="1">
    <location>
        <begin position="31"/>
        <end position="104"/>
    </location>
</feature>
<proteinExistence type="predicted"/>
<sequence>MNCSVIFHHTHCVFQDRDLGKMIGLAREKDGLYYLEASSNPSKTENNLPRSFISKIVSNKAKIWLHHRSLGHPSFSALKILFPLLFKGIYVESLHCDIYEFSKHHCVPFAISNSRAFVPFSLIHSDI</sequence>
<name>A0ABY9DGS2_VITVI</name>
<evidence type="ECO:0000313" key="3">
    <source>
        <dbReference type="Proteomes" id="UP001227230"/>
    </source>
</evidence>
<keyword evidence="3" id="KW-1185">Reference proteome</keyword>
<dbReference type="EMBL" id="CP126663">
    <property type="protein sequence ID" value="WKA06635.1"/>
    <property type="molecule type" value="Genomic_DNA"/>
</dbReference>
<organism evidence="2 3">
    <name type="scientific">Vitis vinifera</name>
    <name type="common">Grape</name>
    <dbReference type="NCBI Taxonomy" id="29760"/>
    <lineage>
        <taxon>Eukaryota</taxon>
        <taxon>Viridiplantae</taxon>
        <taxon>Streptophyta</taxon>
        <taxon>Embryophyta</taxon>
        <taxon>Tracheophyta</taxon>
        <taxon>Spermatophyta</taxon>
        <taxon>Magnoliopsida</taxon>
        <taxon>eudicotyledons</taxon>
        <taxon>Gunneridae</taxon>
        <taxon>Pentapetalae</taxon>
        <taxon>rosids</taxon>
        <taxon>Vitales</taxon>
        <taxon>Vitaceae</taxon>
        <taxon>Viteae</taxon>
        <taxon>Vitis</taxon>
    </lineage>
</organism>
<reference evidence="2 3" key="1">
    <citation type="journal article" date="2023" name="Hortic Res">
        <title>The complete reference genome for grapevine (Vitis vinifera L.) genetics and breeding.</title>
        <authorList>
            <person name="Shi X."/>
            <person name="Cao S."/>
            <person name="Wang X."/>
            <person name="Huang S."/>
            <person name="Wang Y."/>
            <person name="Liu Z."/>
            <person name="Liu W."/>
            <person name="Leng X."/>
            <person name="Peng Y."/>
            <person name="Wang N."/>
            <person name="Wang Y."/>
            <person name="Ma Z."/>
            <person name="Xu X."/>
            <person name="Zhang F."/>
            <person name="Xue H."/>
            <person name="Zhong H."/>
            <person name="Wang Y."/>
            <person name="Zhang K."/>
            <person name="Velt A."/>
            <person name="Avia K."/>
            <person name="Holtgrawe D."/>
            <person name="Grimplet J."/>
            <person name="Matus J.T."/>
            <person name="Ware D."/>
            <person name="Wu X."/>
            <person name="Wang H."/>
            <person name="Liu C."/>
            <person name="Fang Y."/>
            <person name="Rustenholz C."/>
            <person name="Cheng Z."/>
            <person name="Xiao H."/>
            <person name="Zhou Y."/>
        </authorList>
    </citation>
    <scope>NUCLEOTIDE SEQUENCE [LARGE SCALE GENOMIC DNA]</scope>
    <source>
        <strain evidence="3">cv. Pinot noir / PN40024</strain>
        <tissue evidence="2">Leaf</tissue>
    </source>
</reference>
<evidence type="ECO:0000313" key="2">
    <source>
        <dbReference type="EMBL" id="WKA06635.1"/>
    </source>
</evidence>
<evidence type="ECO:0000259" key="1">
    <source>
        <dbReference type="Pfam" id="PF13976"/>
    </source>
</evidence>
<dbReference type="Proteomes" id="UP001227230">
    <property type="component" value="Chromosome 16"/>
</dbReference>